<gene>
    <name evidence="7" type="ORF">OLW01_07165</name>
</gene>
<feature type="transmembrane region" description="Helical" evidence="5">
    <location>
        <begin position="207"/>
        <end position="226"/>
    </location>
</feature>
<dbReference type="EMBL" id="CP109965">
    <property type="protein sequence ID" value="WAJ68974.1"/>
    <property type="molecule type" value="Genomic_DNA"/>
</dbReference>
<name>A0ABY7AKV9_9ALTE</name>
<accession>A0ABY7AKV9</accession>
<evidence type="ECO:0000256" key="4">
    <source>
        <dbReference type="ARBA" id="ARBA00023136"/>
    </source>
</evidence>
<evidence type="ECO:0000256" key="1">
    <source>
        <dbReference type="ARBA" id="ARBA00004141"/>
    </source>
</evidence>
<evidence type="ECO:0000313" key="8">
    <source>
        <dbReference type="Proteomes" id="UP001163726"/>
    </source>
</evidence>
<dbReference type="InterPro" id="IPR006977">
    <property type="entry name" value="Yip1_dom"/>
</dbReference>
<comment type="subcellular location">
    <subcellularLocation>
        <location evidence="1">Membrane</location>
        <topology evidence="1">Multi-pass membrane protein</topology>
    </subcellularLocation>
</comment>
<evidence type="ECO:0000256" key="5">
    <source>
        <dbReference type="SAM" id="Phobius"/>
    </source>
</evidence>
<keyword evidence="4 5" id="KW-0472">Membrane</keyword>
<reference evidence="7" key="1">
    <citation type="submission" date="2022-10" db="EMBL/GenBank/DDBJ databases">
        <title>Catenovulum adriacola sp. nov. isolated in the Harbour of Susak.</title>
        <authorList>
            <person name="Schoch T."/>
            <person name="Reich S.J."/>
            <person name="Stoeferle S."/>
            <person name="Flaiz M."/>
            <person name="Kazda M."/>
            <person name="Riedel C.U."/>
            <person name="Duerre P."/>
        </authorList>
    </citation>
    <scope>NUCLEOTIDE SEQUENCE</scope>
    <source>
        <strain evidence="7">TS8</strain>
    </source>
</reference>
<dbReference type="RefSeq" id="WP_268073086.1">
    <property type="nucleotide sequence ID" value="NZ_CP109965.1"/>
</dbReference>
<keyword evidence="8" id="KW-1185">Reference proteome</keyword>
<feature type="transmembrane region" description="Helical" evidence="5">
    <location>
        <begin position="28"/>
        <end position="47"/>
    </location>
</feature>
<organism evidence="7 8">
    <name type="scientific">Catenovulum adriaticum</name>
    <dbReference type="NCBI Taxonomy" id="2984846"/>
    <lineage>
        <taxon>Bacteria</taxon>
        <taxon>Pseudomonadati</taxon>
        <taxon>Pseudomonadota</taxon>
        <taxon>Gammaproteobacteria</taxon>
        <taxon>Alteromonadales</taxon>
        <taxon>Alteromonadaceae</taxon>
        <taxon>Catenovulum</taxon>
    </lineage>
</organism>
<dbReference type="Pfam" id="PF04893">
    <property type="entry name" value="Yip1"/>
    <property type="match status" value="1"/>
</dbReference>
<protein>
    <submittedName>
        <fullName evidence="7">YIP1 family protein</fullName>
    </submittedName>
</protein>
<evidence type="ECO:0000259" key="6">
    <source>
        <dbReference type="Pfam" id="PF04893"/>
    </source>
</evidence>
<feature type="transmembrane region" description="Helical" evidence="5">
    <location>
        <begin position="174"/>
        <end position="195"/>
    </location>
</feature>
<sequence>MPLSIIKALISRPKFAFQQIQQQQISGWIPFLLIIISLQLFWLIYFAQVDIQWLIADSLNSLAAQASPSEQQALAEQLTPELIRYSSHISSSLMLILQTLLVATYLNIATKLDSHNTDTLKDWFGFYWWVQLPTVAQLLLSVIVLWITGSNQFNLYDLQVTSINQILGLQAGDALFSFAATFDVFSVWSFILMFYGLSVKTQLKSSTIINICVIPVLITLSFSYVFS</sequence>
<feature type="transmembrane region" description="Helical" evidence="5">
    <location>
        <begin position="126"/>
        <end position="147"/>
    </location>
</feature>
<feature type="transmembrane region" description="Helical" evidence="5">
    <location>
        <begin position="85"/>
        <end position="106"/>
    </location>
</feature>
<evidence type="ECO:0000313" key="7">
    <source>
        <dbReference type="EMBL" id="WAJ68974.1"/>
    </source>
</evidence>
<keyword evidence="2 5" id="KW-0812">Transmembrane</keyword>
<feature type="domain" description="Yip1" evidence="6">
    <location>
        <begin position="8"/>
        <end position="221"/>
    </location>
</feature>
<dbReference type="Proteomes" id="UP001163726">
    <property type="component" value="Chromosome"/>
</dbReference>
<keyword evidence="3 5" id="KW-1133">Transmembrane helix</keyword>
<evidence type="ECO:0000256" key="2">
    <source>
        <dbReference type="ARBA" id="ARBA00022692"/>
    </source>
</evidence>
<evidence type="ECO:0000256" key="3">
    <source>
        <dbReference type="ARBA" id="ARBA00022989"/>
    </source>
</evidence>
<proteinExistence type="predicted"/>